<dbReference type="Gramene" id="Pp3c1_10550V3.1">
    <property type="protein sequence ID" value="Pp3c1_10550V3.1"/>
    <property type="gene ID" value="Pp3c1_10550"/>
</dbReference>
<feature type="region of interest" description="Disordered" evidence="1">
    <location>
        <begin position="160"/>
        <end position="195"/>
    </location>
</feature>
<dbReference type="PaxDb" id="3218-PP1S139_51V6.1"/>
<sequence length="232" mass="26074">MATLQRQALEIIPADIGEDEAEAQMVVRDPSRQALVPSKHIAPESEGIEAVKPRVGTTGPAITPSEGPHPKEFETRVKIIQRYPEMRTVQKIEYVKEIHHEERIIRVPKTRVIMEEVEHVDRVPAVRDVPKTRIETFHSSCEAPAGEFINPGHFNLLGHKHRKHKPKSHSSRLLPMLTRSSSSSSSEDEDGERTCDGAAMCGAAIHRHADGTTTVDLSNSKRRNFLHRIIHH</sequence>
<evidence type="ECO:0000313" key="2">
    <source>
        <dbReference type="EMBL" id="PNR62062.1"/>
    </source>
</evidence>
<reference evidence="2 4" key="1">
    <citation type="journal article" date="2008" name="Science">
        <title>The Physcomitrella genome reveals evolutionary insights into the conquest of land by plants.</title>
        <authorList>
            <person name="Rensing S."/>
            <person name="Lang D."/>
            <person name="Zimmer A."/>
            <person name="Terry A."/>
            <person name="Salamov A."/>
            <person name="Shapiro H."/>
            <person name="Nishiyama T."/>
            <person name="Perroud P.-F."/>
            <person name="Lindquist E."/>
            <person name="Kamisugi Y."/>
            <person name="Tanahashi T."/>
            <person name="Sakakibara K."/>
            <person name="Fujita T."/>
            <person name="Oishi K."/>
            <person name="Shin-I T."/>
            <person name="Kuroki Y."/>
            <person name="Toyoda A."/>
            <person name="Suzuki Y."/>
            <person name="Hashimoto A."/>
            <person name="Yamaguchi K."/>
            <person name="Sugano A."/>
            <person name="Kohara Y."/>
            <person name="Fujiyama A."/>
            <person name="Anterola A."/>
            <person name="Aoki S."/>
            <person name="Ashton N."/>
            <person name="Barbazuk W.B."/>
            <person name="Barker E."/>
            <person name="Bennetzen J."/>
            <person name="Bezanilla M."/>
            <person name="Blankenship R."/>
            <person name="Cho S.H."/>
            <person name="Dutcher S."/>
            <person name="Estelle M."/>
            <person name="Fawcett J.A."/>
            <person name="Gundlach H."/>
            <person name="Hanada K."/>
            <person name="Heyl A."/>
            <person name="Hicks K.A."/>
            <person name="Hugh J."/>
            <person name="Lohr M."/>
            <person name="Mayer K."/>
            <person name="Melkozernov A."/>
            <person name="Murata T."/>
            <person name="Nelson D."/>
            <person name="Pils B."/>
            <person name="Prigge M."/>
            <person name="Reiss B."/>
            <person name="Renner T."/>
            <person name="Rombauts S."/>
            <person name="Rushton P."/>
            <person name="Sanderfoot A."/>
            <person name="Schween G."/>
            <person name="Shiu S.-H."/>
            <person name="Stueber K."/>
            <person name="Theodoulou F.L."/>
            <person name="Tu H."/>
            <person name="Van de Peer Y."/>
            <person name="Verrier P.J."/>
            <person name="Waters E."/>
            <person name="Wood A."/>
            <person name="Yang L."/>
            <person name="Cove D."/>
            <person name="Cuming A."/>
            <person name="Hasebe M."/>
            <person name="Lucas S."/>
            <person name="Mishler D.B."/>
            <person name="Reski R."/>
            <person name="Grigoriev I."/>
            <person name="Quatrano R.S."/>
            <person name="Boore J.L."/>
        </authorList>
    </citation>
    <scope>NUCLEOTIDE SEQUENCE [LARGE SCALE GENOMIC DNA]</scope>
    <source>
        <strain evidence="3 4">cv. Gransden 2004</strain>
    </source>
</reference>
<dbReference type="AlphaFoldDB" id="A9SYZ4"/>
<dbReference type="InParanoid" id="A9SYZ4"/>
<reference evidence="2 4" key="2">
    <citation type="journal article" date="2018" name="Plant J.">
        <title>The Physcomitrella patens chromosome-scale assembly reveals moss genome structure and evolution.</title>
        <authorList>
            <person name="Lang D."/>
            <person name="Ullrich K.K."/>
            <person name="Murat F."/>
            <person name="Fuchs J."/>
            <person name="Jenkins J."/>
            <person name="Haas F.B."/>
            <person name="Piednoel M."/>
            <person name="Gundlach H."/>
            <person name="Van Bel M."/>
            <person name="Meyberg R."/>
            <person name="Vives C."/>
            <person name="Morata J."/>
            <person name="Symeonidi A."/>
            <person name="Hiss M."/>
            <person name="Muchero W."/>
            <person name="Kamisugi Y."/>
            <person name="Saleh O."/>
            <person name="Blanc G."/>
            <person name="Decker E.L."/>
            <person name="van Gessel N."/>
            <person name="Grimwood J."/>
            <person name="Hayes R.D."/>
            <person name="Graham S.W."/>
            <person name="Gunter L.E."/>
            <person name="McDaniel S.F."/>
            <person name="Hoernstein S.N.W."/>
            <person name="Larsson A."/>
            <person name="Li F.W."/>
            <person name="Perroud P.F."/>
            <person name="Phillips J."/>
            <person name="Ranjan P."/>
            <person name="Rokshar D.S."/>
            <person name="Rothfels C.J."/>
            <person name="Schneider L."/>
            <person name="Shu S."/>
            <person name="Stevenson D.W."/>
            <person name="Thummler F."/>
            <person name="Tillich M."/>
            <person name="Villarreal Aguilar J.C."/>
            <person name="Widiez T."/>
            <person name="Wong G.K."/>
            <person name="Wymore A."/>
            <person name="Zhang Y."/>
            <person name="Zimmer A.D."/>
            <person name="Quatrano R.S."/>
            <person name="Mayer K.F.X."/>
            <person name="Goodstein D."/>
            <person name="Casacuberta J.M."/>
            <person name="Vandepoele K."/>
            <person name="Reski R."/>
            <person name="Cuming A.C."/>
            <person name="Tuskan G.A."/>
            <person name="Maumus F."/>
            <person name="Salse J."/>
            <person name="Schmutz J."/>
            <person name="Rensing S.A."/>
        </authorList>
    </citation>
    <scope>NUCLEOTIDE SEQUENCE [LARGE SCALE GENOMIC DNA]</scope>
    <source>
        <strain evidence="3 4">cv. Gransden 2004</strain>
    </source>
</reference>
<evidence type="ECO:0000256" key="1">
    <source>
        <dbReference type="SAM" id="MobiDB-lite"/>
    </source>
</evidence>
<organism evidence="2">
    <name type="scientific">Physcomitrium patens</name>
    <name type="common">Spreading-leaved earth moss</name>
    <name type="synonym">Physcomitrella patens</name>
    <dbReference type="NCBI Taxonomy" id="3218"/>
    <lineage>
        <taxon>Eukaryota</taxon>
        <taxon>Viridiplantae</taxon>
        <taxon>Streptophyta</taxon>
        <taxon>Embryophyta</taxon>
        <taxon>Bryophyta</taxon>
        <taxon>Bryophytina</taxon>
        <taxon>Bryopsida</taxon>
        <taxon>Funariidae</taxon>
        <taxon>Funariales</taxon>
        <taxon>Funariaceae</taxon>
        <taxon>Physcomitrium</taxon>
    </lineage>
</organism>
<gene>
    <name evidence="2" type="ORF">PHYPA_000486</name>
</gene>
<proteinExistence type="predicted"/>
<evidence type="ECO:0000313" key="3">
    <source>
        <dbReference type="EnsemblPlants" id="Pp3c1_10550V3.1"/>
    </source>
</evidence>
<protein>
    <submittedName>
        <fullName evidence="2 3">Uncharacterized protein</fullName>
    </submittedName>
</protein>
<reference evidence="3" key="3">
    <citation type="submission" date="2020-12" db="UniProtKB">
        <authorList>
            <consortium name="EnsemblPlants"/>
        </authorList>
    </citation>
    <scope>IDENTIFICATION</scope>
</reference>
<dbReference type="Proteomes" id="UP000006727">
    <property type="component" value="Chromosome 1"/>
</dbReference>
<feature type="compositionally biased region" description="Basic residues" evidence="1">
    <location>
        <begin position="160"/>
        <end position="170"/>
    </location>
</feature>
<accession>A9SYZ4</accession>
<name>A9SYZ4_PHYPA</name>
<keyword evidence="4" id="KW-1185">Reference proteome</keyword>
<dbReference type="HOGENOM" id="CLU_1241879_0_0_1"/>
<dbReference type="EnsemblPlants" id="Pp3c1_10550V3.1">
    <property type="protein sequence ID" value="Pp3c1_10550V3.1"/>
    <property type="gene ID" value="Pp3c1_10550"/>
</dbReference>
<dbReference type="EMBL" id="ABEU02000001">
    <property type="protein sequence ID" value="PNR62062.1"/>
    <property type="molecule type" value="Genomic_DNA"/>
</dbReference>
<evidence type="ECO:0000313" key="4">
    <source>
        <dbReference type="Proteomes" id="UP000006727"/>
    </source>
</evidence>